<dbReference type="AlphaFoldDB" id="A0A6A5UUX5"/>
<accession>A0A6A5UUX5</accession>
<evidence type="ECO:0000259" key="2">
    <source>
        <dbReference type="Pfam" id="PF20516"/>
    </source>
</evidence>
<dbReference type="EMBL" id="ML976716">
    <property type="protein sequence ID" value="KAF1968781.1"/>
    <property type="molecule type" value="Genomic_DNA"/>
</dbReference>
<gene>
    <name evidence="3" type="ORF">BU23DRAFT_601936</name>
</gene>
<dbReference type="InterPro" id="IPR046797">
    <property type="entry name" value="PDDEXK_12"/>
</dbReference>
<feature type="compositionally biased region" description="Polar residues" evidence="1">
    <location>
        <begin position="57"/>
        <end position="68"/>
    </location>
</feature>
<organism evidence="3 4">
    <name type="scientific">Bimuria novae-zelandiae CBS 107.79</name>
    <dbReference type="NCBI Taxonomy" id="1447943"/>
    <lineage>
        <taxon>Eukaryota</taxon>
        <taxon>Fungi</taxon>
        <taxon>Dikarya</taxon>
        <taxon>Ascomycota</taxon>
        <taxon>Pezizomycotina</taxon>
        <taxon>Dothideomycetes</taxon>
        <taxon>Pleosporomycetidae</taxon>
        <taxon>Pleosporales</taxon>
        <taxon>Massarineae</taxon>
        <taxon>Didymosphaeriaceae</taxon>
        <taxon>Bimuria</taxon>
    </lineage>
</organism>
<dbReference type="Proteomes" id="UP000800036">
    <property type="component" value="Unassembled WGS sequence"/>
</dbReference>
<proteinExistence type="predicted"/>
<feature type="domain" description="PD-(D/E)XK nuclease-like" evidence="2">
    <location>
        <begin position="186"/>
        <end position="449"/>
    </location>
</feature>
<feature type="compositionally biased region" description="Polar residues" evidence="1">
    <location>
        <begin position="85"/>
        <end position="126"/>
    </location>
</feature>
<evidence type="ECO:0000313" key="4">
    <source>
        <dbReference type="Proteomes" id="UP000800036"/>
    </source>
</evidence>
<name>A0A6A5UUX5_9PLEO</name>
<dbReference type="OrthoDB" id="4161186at2759"/>
<evidence type="ECO:0000313" key="3">
    <source>
        <dbReference type="EMBL" id="KAF1968781.1"/>
    </source>
</evidence>
<feature type="region of interest" description="Disordered" evidence="1">
    <location>
        <begin position="26"/>
        <end position="126"/>
    </location>
</feature>
<evidence type="ECO:0000256" key="1">
    <source>
        <dbReference type="SAM" id="MobiDB-lite"/>
    </source>
</evidence>
<dbReference type="Pfam" id="PF20516">
    <property type="entry name" value="PDDEXK_12"/>
    <property type="match status" value="1"/>
</dbReference>
<reference evidence="3" key="1">
    <citation type="journal article" date="2020" name="Stud. Mycol.">
        <title>101 Dothideomycetes genomes: a test case for predicting lifestyles and emergence of pathogens.</title>
        <authorList>
            <person name="Haridas S."/>
            <person name="Albert R."/>
            <person name="Binder M."/>
            <person name="Bloem J."/>
            <person name="Labutti K."/>
            <person name="Salamov A."/>
            <person name="Andreopoulos B."/>
            <person name="Baker S."/>
            <person name="Barry K."/>
            <person name="Bills G."/>
            <person name="Bluhm B."/>
            <person name="Cannon C."/>
            <person name="Castanera R."/>
            <person name="Culley D."/>
            <person name="Daum C."/>
            <person name="Ezra D."/>
            <person name="Gonzalez J."/>
            <person name="Henrissat B."/>
            <person name="Kuo A."/>
            <person name="Liang C."/>
            <person name="Lipzen A."/>
            <person name="Lutzoni F."/>
            <person name="Magnuson J."/>
            <person name="Mondo S."/>
            <person name="Nolan M."/>
            <person name="Ohm R."/>
            <person name="Pangilinan J."/>
            <person name="Park H.-J."/>
            <person name="Ramirez L."/>
            <person name="Alfaro M."/>
            <person name="Sun H."/>
            <person name="Tritt A."/>
            <person name="Yoshinaga Y."/>
            <person name="Zwiers L.-H."/>
            <person name="Turgeon B."/>
            <person name="Goodwin S."/>
            <person name="Spatafora J."/>
            <person name="Crous P."/>
            <person name="Grigoriev I."/>
        </authorList>
    </citation>
    <scope>NUCLEOTIDE SEQUENCE</scope>
    <source>
        <strain evidence="3">CBS 107.79</strain>
    </source>
</reference>
<sequence>MATTPPLSPLIAAAKTSRVEGWIQQLSKPASALTNDLSPPSTPENRPSLKRKRATSAPVTCTMSARTNSPKRPRRDTDTEVLPTHSISATGAASNASALVLNERNTFSPPSSQAGTRSPRRANSPSRDNIAVLASAYPPTITEPSSGLKTPPPRRVRDVMERLEDGLDSGWIPGWLRKPIEEDQDFGYQRIERHAWDQSTARSLSDPDVGGEERERLAYVLRKVKKIWLNARVCQSRGRDENAWCMDVVQPLVKLAMRLEGKEKFWLQSVQSQAIATEFLSSVADLSGKPRLLDRKADFTLSFSHMPSPGFEDLYNRLRTAGNPVVSHMVDAFTKTTALFSCIEVKPASGDHTEAEYQLSIWMAANLRKKMQLARRVGLVDKSSLVEPCFAIIGHETHVYFAYASEERDAVRILGPEVGSLGLCETRSVSGIFRALKLWRNVIKYGRDEENEGFWGGFMGVVLQRLAGDIDEEHGAALASVAQPSDEGICIRAS</sequence>
<feature type="compositionally biased region" description="Polar residues" evidence="1">
    <location>
        <begin position="26"/>
        <end position="45"/>
    </location>
</feature>
<protein>
    <recommendedName>
        <fullName evidence="2">PD-(D/E)XK nuclease-like domain-containing protein</fullName>
    </recommendedName>
</protein>
<keyword evidence="4" id="KW-1185">Reference proteome</keyword>